<proteinExistence type="predicted"/>
<organism evidence="6 7">
    <name type="scientific">Cuscuta epithymum</name>
    <dbReference type="NCBI Taxonomy" id="186058"/>
    <lineage>
        <taxon>Eukaryota</taxon>
        <taxon>Viridiplantae</taxon>
        <taxon>Streptophyta</taxon>
        <taxon>Embryophyta</taxon>
        <taxon>Tracheophyta</taxon>
        <taxon>Spermatophyta</taxon>
        <taxon>Magnoliopsida</taxon>
        <taxon>eudicotyledons</taxon>
        <taxon>Gunneridae</taxon>
        <taxon>Pentapetalae</taxon>
        <taxon>asterids</taxon>
        <taxon>lamiids</taxon>
        <taxon>Solanales</taxon>
        <taxon>Convolvulaceae</taxon>
        <taxon>Cuscuteae</taxon>
        <taxon>Cuscuta</taxon>
        <taxon>Cuscuta subgen. Cuscuta</taxon>
    </lineage>
</organism>
<reference evidence="6" key="1">
    <citation type="submission" date="2022-07" db="EMBL/GenBank/DDBJ databases">
        <authorList>
            <person name="Macas J."/>
            <person name="Novak P."/>
            <person name="Neumann P."/>
        </authorList>
    </citation>
    <scope>NUCLEOTIDE SEQUENCE</scope>
</reference>
<keyword evidence="7" id="KW-1185">Reference proteome</keyword>
<dbReference type="Pfam" id="PF14604">
    <property type="entry name" value="SH3_9"/>
    <property type="match status" value="1"/>
</dbReference>
<evidence type="ECO:0000256" key="3">
    <source>
        <dbReference type="SAM" id="Coils"/>
    </source>
</evidence>
<dbReference type="SUPFAM" id="SSF103657">
    <property type="entry name" value="BAR/IMD domain-like"/>
    <property type="match status" value="1"/>
</dbReference>
<gene>
    <name evidence="6" type="ORF">CEPIT_LOCUS39901</name>
</gene>
<feature type="region of interest" description="Disordered" evidence="4">
    <location>
        <begin position="258"/>
        <end position="279"/>
    </location>
</feature>
<evidence type="ECO:0000259" key="5">
    <source>
        <dbReference type="PROSITE" id="PS50002"/>
    </source>
</evidence>
<dbReference type="InterPro" id="IPR027267">
    <property type="entry name" value="AH/BAR_dom_sf"/>
</dbReference>
<evidence type="ECO:0000313" key="7">
    <source>
        <dbReference type="Proteomes" id="UP001152523"/>
    </source>
</evidence>
<dbReference type="Gene3D" id="2.30.30.40">
    <property type="entry name" value="SH3 Domains"/>
    <property type="match status" value="1"/>
</dbReference>
<feature type="coiled-coil region" evidence="3">
    <location>
        <begin position="144"/>
        <end position="206"/>
    </location>
</feature>
<evidence type="ECO:0000256" key="4">
    <source>
        <dbReference type="SAM" id="MobiDB-lite"/>
    </source>
</evidence>
<evidence type="ECO:0000256" key="2">
    <source>
        <dbReference type="PROSITE-ProRule" id="PRU00192"/>
    </source>
</evidence>
<keyword evidence="3" id="KW-0175">Coiled coil</keyword>
<feature type="domain" description="SH3" evidence="5">
    <location>
        <begin position="280"/>
        <end position="339"/>
    </location>
</feature>
<sequence>MDAIKKQAAKLREQVAKQQQTILRHLGQLGHEALMVDESELQCHQQLENLYRSTRDAKHFQRDIVRGIEGYISTNKKQMHIVRKLAEDSCNYGIECACNAPLAMATSNFGASHTVIQDQKETLLGILGQQVSEPIRASISGAPLEDARHLIRRYDRMRQELESQAAEVIRRQSKFRDASSESLGKLKDAERRLSELKTSMLILGKEAAKAMLAVEEQQQQITYHKLLKMVDAERSYHRSVVSLLEKLHLEMITDEEELNESLQQDSSTAQTETASKRSTAHPQFVKVLHSFDAEADGELSLEVDDYVVVRQVAPNGWSEGECNGKGGWFPSAYVQKITPRGLTSAAKDDSFLPNN</sequence>
<keyword evidence="1 2" id="KW-0728">SH3 domain</keyword>
<name>A0AAV0G3B0_9ASTE</name>
<dbReference type="PANTHER" id="PTHR14167:SF30">
    <property type="entry name" value="SH3 DOMAIN-CONTAINING PROTEIN 1"/>
    <property type="match status" value="1"/>
</dbReference>
<dbReference type="PROSITE" id="PS50002">
    <property type="entry name" value="SH3"/>
    <property type="match status" value="1"/>
</dbReference>
<comment type="caution">
    <text evidence="6">The sequence shown here is derived from an EMBL/GenBank/DDBJ whole genome shotgun (WGS) entry which is preliminary data.</text>
</comment>
<dbReference type="SUPFAM" id="SSF50044">
    <property type="entry name" value="SH3-domain"/>
    <property type="match status" value="1"/>
</dbReference>
<dbReference type="Proteomes" id="UP001152523">
    <property type="component" value="Unassembled WGS sequence"/>
</dbReference>
<evidence type="ECO:0000313" key="6">
    <source>
        <dbReference type="EMBL" id="CAH9142437.1"/>
    </source>
</evidence>
<accession>A0AAV0G3B0</accession>
<dbReference type="InterPro" id="IPR036028">
    <property type="entry name" value="SH3-like_dom_sf"/>
</dbReference>
<dbReference type="AlphaFoldDB" id="A0AAV0G3B0"/>
<dbReference type="Gene3D" id="1.20.1270.60">
    <property type="entry name" value="Arfaptin homology (AH) domain/BAR domain"/>
    <property type="match status" value="1"/>
</dbReference>
<feature type="compositionally biased region" description="Polar residues" evidence="4">
    <location>
        <begin position="260"/>
        <end position="279"/>
    </location>
</feature>
<dbReference type="SMART" id="SM00326">
    <property type="entry name" value="SH3"/>
    <property type="match status" value="1"/>
</dbReference>
<dbReference type="InterPro" id="IPR050384">
    <property type="entry name" value="Endophilin_SH3RF"/>
</dbReference>
<evidence type="ECO:0000256" key="1">
    <source>
        <dbReference type="ARBA" id="ARBA00022443"/>
    </source>
</evidence>
<dbReference type="PANTHER" id="PTHR14167">
    <property type="entry name" value="SH3 DOMAIN-CONTAINING"/>
    <property type="match status" value="1"/>
</dbReference>
<protein>
    <recommendedName>
        <fullName evidence="5">SH3 domain-containing protein</fullName>
    </recommendedName>
</protein>
<dbReference type="InterPro" id="IPR001452">
    <property type="entry name" value="SH3_domain"/>
</dbReference>
<dbReference type="EMBL" id="CAMAPF010001041">
    <property type="protein sequence ID" value="CAH9142437.1"/>
    <property type="molecule type" value="Genomic_DNA"/>
</dbReference>